<proteinExistence type="predicted"/>
<reference evidence="1" key="1">
    <citation type="journal article" date="2021" name="Proc. Natl. Acad. Sci. U.S.A.">
        <title>A Catalog of Tens of Thousands of Viruses from Human Metagenomes Reveals Hidden Associations with Chronic Diseases.</title>
        <authorList>
            <person name="Tisza M.J."/>
            <person name="Buck C.B."/>
        </authorList>
    </citation>
    <scope>NUCLEOTIDE SEQUENCE</scope>
    <source>
        <strain evidence="1">Ct45W1</strain>
    </source>
</reference>
<sequence>MADTDKTPEAPSAIEVGGASVPSQITINIGGGASPALAPQKPVDLSGYVRKEELPAAPDLSGYVRKEELPAAPDLSGLVRKTEFDETLKGFTKASQTAAIADSIRATRAKAESTAATAEGIAKDIAATHAAVVDLTRQPRIVRLDVGAPVPPETPRGALIFRTDKALTTSDREFPPLNEWSLINVTSEPDGYHLPGAGGSIVPKVDQMKPSDGQWEITLTYTWHGNFGEPEMTSYVYNGRTFEEFGVTKLDQGAKLADWTLKAGDRVTAKLTVTPKSDEGATPLWAPWIEAPANGFVVHDITVRRVA</sequence>
<name>A0A8S5L6W7_9CAUD</name>
<organism evidence="1">
    <name type="scientific">Siphoviridae sp. ct45W1</name>
    <dbReference type="NCBI Taxonomy" id="2823562"/>
    <lineage>
        <taxon>Viruses</taxon>
        <taxon>Duplodnaviria</taxon>
        <taxon>Heunggongvirae</taxon>
        <taxon>Uroviricota</taxon>
        <taxon>Caudoviricetes</taxon>
    </lineage>
</organism>
<protein>
    <submittedName>
        <fullName evidence="1">Uncharacterized protein</fullName>
    </submittedName>
</protein>
<accession>A0A8S5L6W7</accession>
<dbReference type="EMBL" id="BK014646">
    <property type="protein sequence ID" value="DAD65655.1"/>
    <property type="molecule type" value="Genomic_DNA"/>
</dbReference>
<evidence type="ECO:0000313" key="1">
    <source>
        <dbReference type="EMBL" id="DAD65655.1"/>
    </source>
</evidence>